<evidence type="ECO:0000313" key="1">
    <source>
        <dbReference type="EMBL" id="RNL48938.1"/>
    </source>
</evidence>
<name>A0A3N0BKK1_9ACTN</name>
<proteinExistence type="predicted"/>
<gene>
    <name evidence="1" type="ORF">DMP08_00290</name>
</gene>
<keyword evidence="2" id="KW-1185">Reference proteome</keyword>
<sequence length="67" mass="7599">MIAARKRSIIDRLHDFADAIKPLGFNFDCFNRKRTSNASPASADRSRAPFASFLDVVESLLRVDPRF</sequence>
<evidence type="ECO:0000313" key="2">
    <source>
        <dbReference type="Proteomes" id="UP000278632"/>
    </source>
</evidence>
<dbReference type="Proteomes" id="UP000278632">
    <property type="component" value="Unassembled WGS sequence"/>
</dbReference>
<dbReference type="AlphaFoldDB" id="A0A3N0BKK1"/>
<dbReference type="EMBL" id="QICD01000001">
    <property type="protein sequence ID" value="RNL48938.1"/>
    <property type="molecule type" value="Genomic_DNA"/>
</dbReference>
<comment type="caution">
    <text evidence="1">The sequence shown here is derived from an EMBL/GenBank/DDBJ whole genome shotgun (WGS) entry which is preliminary data.</text>
</comment>
<organism evidence="1 2">
    <name type="scientific">Paraeggerthella hongkongensis</name>
    <dbReference type="NCBI Taxonomy" id="230658"/>
    <lineage>
        <taxon>Bacteria</taxon>
        <taxon>Bacillati</taxon>
        <taxon>Actinomycetota</taxon>
        <taxon>Coriobacteriia</taxon>
        <taxon>Eggerthellales</taxon>
        <taxon>Eggerthellaceae</taxon>
        <taxon>Paraeggerthella</taxon>
    </lineage>
</organism>
<protein>
    <submittedName>
        <fullName evidence="1">Uncharacterized protein</fullName>
    </submittedName>
</protein>
<reference evidence="2" key="1">
    <citation type="submission" date="2018-05" db="EMBL/GenBank/DDBJ databases">
        <title>Genome Sequencing of selected type strains of the family Eggerthellaceae.</title>
        <authorList>
            <person name="Danylec N."/>
            <person name="Stoll D.A."/>
            <person name="Doetsch A."/>
            <person name="Huch M."/>
        </authorList>
    </citation>
    <scope>NUCLEOTIDE SEQUENCE [LARGE SCALE GENOMIC DNA]</scope>
    <source>
        <strain evidence="2">DSM 16106</strain>
    </source>
</reference>
<accession>A0A3N0BKK1</accession>